<protein>
    <submittedName>
        <fullName evidence="2">Uncharacterized protein</fullName>
    </submittedName>
</protein>
<evidence type="ECO:0000256" key="1">
    <source>
        <dbReference type="SAM" id="MobiDB-lite"/>
    </source>
</evidence>
<reference evidence="2" key="2">
    <citation type="submission" date="2015-06" db="UniProtKB">
        <authorList>
            <consortium name="EnsemblPlants"/>
        </authorList>
    </citation>
    <scope>IDENTIFICATION</scope>
    <source>
        <strain evidence="2">DM1-3 516 R44</strain>
    </source>
</reference>
<keyword evidence="3" id="KW-1185">Reference proteome</keyword>
<name>M1DH08_SOLTU</name>
<dbReference type="Proteomes" id="UP000011115">
    <property type="component" value="Unassembled WGS sequence"/>
</dbReference>
<dbReference type="EnsemblPlants" id="PGSC0003DMT400088912">
    <property type="protein sequence ID" value="PGSC0003DMT400088912"/>
    <property type="gene ID" value="PGSC0003DMG400038483"/>
</dbReference>
<dbReference type="eggNOG" id="ENOG502R85Z">
    <property type="taxonomic scope" value="Eukaryota"/>
</dbReference>
<dbReference type="PaxDb" id="4113-PGSC0003DMT400088912"/>
<dbReference type="Gramene" id="PGSC0003DMT400088912">
    <property type="protein sequence ID" value="PGSC0003DMT400088912"/>
    <property type="gene ID" value="PGSC0003DMG400038483"/>
</dbReference>
<dbReference type="InParanoid" id="M1DH08"/>
<dbReference type="AlphaFoldDB" id="M1DH08"/>
<feature type="region of interest" description="Disordered" evidence="1">
    <location>
        <begin position="86"/>
        <end position="123"/>
    </location>
</feature>
<organism evidence="2 3">
    <name type="scientific">Solanum tuberosum</name>
    <name type="common">Potato</name>
    <dbReference type="NCBI Taxonomy" id="4113"/>
    <lineage>
        <taxon>Eukaryota</taxon>
        <taxon>Viridiplantae</taxon>
        <taxon>Streptophyta</taxon>
        <taxon>Embryophyta</taxon>
        <taxon>Tracheophyta</taxon>
        <taxon>Spermatophyta</taxon>
        <taxon>Magnoliopsida</taxon>
        <taxon>eudicotyledons</taxon>
        <taxon>Gunneridae</taxon>
        <taxon>Pentapetalae</taxon>
        <taxon>asterids</taxon>
        <taxon>lamiids</taxon>
        <taxon>Solanales</taxon>
        <taxon>Solanaceae</taxon>
        <taxon>Solanoideae</taxon>
        <taxon>Solaneae</taxon>
        <taxon>Solanum</taxon>
    </lineage>
</organism>
<evidence type="ECO:0000313" key="2">
    <source>
        <dbReference type="EnsemblPlants" id="PGSC0003DMT400088912"/>
    </source>
</evidence>
<evidence type="ECO:0000313" key="3">
    <source>
        <dbReference type="Proteomes" id="UP000011115"/>
    </source>
</evidence>
<accession>M1DH08</accession>
<reference evidence="3" key="1">
    <citation type="journal article" date="2011" name="Nature">
        <title>Genome sequence and analysis of the tuber crop potato.</title>
        <authorList>
            <consortium name="The Potato Genome Sequencing Consortium"/>
        </authorList>
    </citation>
    <scope>NUCLEOTIDE SEQUENCE [LARGE SCALE GENOMIC DNA]</scope>
    <source>
        <strain evidence="3">cv. DM1-3 516 R44</strain>
    </source>
</reference>
<sequence>MGNLEFLKLLSVLQIPPRRGFLSLWRGRCGWVVAAVAGQTRLNIVNKPLNDLIWYFLIFRAKERNSGDSFSFFTILEAKAKESVARGHGRGRGRERARGRGRGRVAPVENGAPIGNDPVNENSPMHHEEIEEEVEVENVENVEEIGQEEEVQAEATCIPLIDPVLAQHIMSFLKGLAEPGMLPSVQATQAPTNHHVASTAPKIGGTGGNDTFFHPLLGSVMTDNEHEMLAKCLKLKPPVFSWF</sequence>
<dbReference type="HOGENOM" id="CLU_1144251_0_0_1"/>
<proteinExistence type="predicted"/>